<dbReference type="RefSeq" id="WP_006392229.1">
    <property type="nucleotide sequence ID" value="NZ_GL982453.1"/>
</dbReference>
<dbReference type="eggNOG" id="COG4737">
    <property type="taxonomic scope" value="Bacteria"/>
</dbReference>
<comment type="caution">
    <text evidence="1">The sequence shown here is derived from an EMBL/GenBank/DDBJ whole genome shotgun (WGS) entry which is preliminary data.</text>
</comment>
<dbReference type="HOGENOM" id="CLU_110687_1_2_4"/>
<dbReference type="AlphaFoldDB" id="F7SZU2"/>
<accession>F7SZU2</accession>
<protein>
    <recommendedName>
        <fullName evidence="3">Toxin HigB-2</fullName>
    </recommendedName>
</protein>
<proteinExistence type="predicted"/>
<organism evidence="1 2">
    <name type="scientific">Achromobacter insuavis AXX-A</name>
    <dbReference type="NCBI Taxonomy" id="1003200"/>
    <lineage>
        <taxon>Bacteria</taxon>
        <taxon>Pseudomonadati</taxon>
        <taxon>Pseudomonadota</taxon>
        <taxon>Betaproteobacteria</taxon>
        <taxon>Burkholderiales</taxon>
        <taxon>Alcaligenaceae</taxon>
        <taxon>Achromobacter</taxon>
    </lineage>
</organism>
<dbReference type="EMBL" id="AFRQ01000040">
    <property type="protein sequence ID" value="EGP46389.1"/>
    <property type="molecule type" value="Genomic_DNA"/>
</dbReference>
<dbReference type="Proteomes" id="UP000004853">
    <property type="component" value="Unassembled WGS sequence"/>
</dbReference>
<evidence type="ECO:0000313" key="1">
    <source>
        <dbReference type="EMBL" id="EGP46389.1"/>
    </source>
</evidence>
<dbReference type="PATRIC" id="fig|1003200.3.peg.2172"/>
<evidence type="ECO:0008006" key="3">
    <source>
        <dbReference type="Google" id="ProtNLM"/>
    </source>
</evidence>
<reference evidence="1 2" key="1">
    <citation type="submission" date="2011-06" db="EMBL/GenBank/DDBJ databases">
        <authorList>
            <person name="Bador J."/>
            <person name="Amoureux L."/>
            <person name="Neuwirth C."/>
        </authorList>
    </citation>
    <scope>NUCLEOTIDE SEQUENCE [LARGE SCALE GENOMIC DNA]</scope>
    <source>
        <strain evidence="1 2">AXX-A</strain>
    </source>
</reference>
<gene>
    <name evidence="1" type="ORF">AXXA_10986</name>
</gene>
<dbReference type="OrthoDB" id="197283at2"/>
<sequence length="141" mass="16139">MNALFVELPEFSRHREEFMDDDEFRALQCLMLKLPESGVLIEGTGGLRKLRYAYPHRGRGKRSGLRIIYYWCDKNAQFWLCHLYAKADVNDTNVSIRKMFGKVLVRALGAPQRSAAVGTRRSPRASVHCRAPRNALKITAD</sequence>
<evidence type="ECO:0000313" key="2">
    <source>
        <dbReference type="Proteomes" id="UP000004853"/>
    </source>
</evidence>
<name>F7SZU2_9BURK</name>